<dbReference type="STRING" id="1114924.SAMN05216258_102330"/>
<dbReference type="EMBL" id="FOQH01000002">
    <property type="protein sequence ID" value="SFH80527.1"/>
    <property type="molecule type" value="Genomic_DNA"/>
</dbReference>
<sequence length="343" mass="35182">MTDPAPLVDPAAPGFSEILVEAVRGGILESVHRGAIAICTPEGEVVEAWGDPSRVIFPRSSCKMLQALPLVESGAAAAAGLGPEQLALACASHNGAPIHTARVSAWLAGLGLGEPDLRCGPQEPHDLADHDALVRAGVCCDQTHNNCSGKHAGFLTLNRHLGGGAEYVEVDHPVQRAAREAMGEMTGDPDLGYGIDGCSAPNFATTLKGFATSMARMARPQGLGRVRAAAAASLVEAMMAHPELVAGEGRACTEMMRAMPGRAAIKTGAEGVFGAILPELGLGVALKIDDGGTRASECAMAAILVRLGVAEAADPAIARRLNPPQVNRRGLTVGEIRPAAALA</sequence>
<keyword evidence="2" id="KW-1185">Reference proteome</keyword>
<dbReference type="OrthoDB" id="9780674at2"/>
<dbReference type="Pfam" id="PF06089">
    <property type="entry name" value="Asparaginase_II"/>
    <property type="match status" value="1"/>
</dbReference>
<dbReference type="Proteomes" id="UP000199377">
    <property type="component" value="Unassembled WGS sequence"/>
</dbReference>
<accession>A0A1I3D1C5</accession>
<protein>
    <submittedName>
        <fullName evidence="1">Asparaginase</fullName>
    </submittedName>
</protein>
<dbReference type="RefSeq" id="WP_092858286.1">
    <property type="nucleotide sequence ID" value="NZ_FOQH01000002.1"/>
</dbReference>
<evidence type="ECO:0000313" key="1">
    <source>
        <dbReference type="EMBL" id="SFH80527.1"/>
    </source>
</evidence>
<dbReference type="PANTHER" id="PTHR42110:SF1">
    <property type="entry name" value="L-ASPARAGINASE, PUTATIVE (AFU_ORTHOLOGUE AFUA_3G11890)-RELATED"/>
    <property type="match status" value="1"/>
</dbReference>
<organism evidence="1 2">
    <name type="scientific">Albimonas pacifica</name>
    <dbReference type="NCBI Taxonomy" id="1114924"/>
    <lineage>
        <taxon>Bacteria</taxon>
        <taxon>Pseudomonadati</taxon>
        <taxon>Pseudomonadota</taxon>
        <taxon>Alphaproteobacteria</taxon>
        <taxon>Rhodobacterales</taxon>
        <taxon>Paracoccaceae</taxon>
        <taxon>Albimonas</taxon>
    </lineage>
</organism>
<dbReference type="PANTHER" id="PTHR42110">
    <property type="entry name" value="L-ASPARAGINASE, PUTATIVE (AFU_ORTHOLOGUE AFUA_3G11890)-RELATED"/>
    <property type="match status" value="1"/>
</dbReference>
<name>A0A1I3D1C5_9RHOB</name>
<dbReference type="AlphaFoldDB" id="A0A1I3D1C5"/>
<dbReference type="InterPro" id="IPR010349">
    <property type="entry name" value="Asparaginase_II"/>
</dbReference>
<gene>
    <name evidence="1" type="ORF">SAMN05216258_102330</name>
</gene>
<evidence type="ECO:0000313" key="2">
    <source>
        <dbReference type="Proteomes" id="UP000199377"/>
    </source>
</evidence>
<reference evidence="1 2" key="1">
    <citation type="submission" date="2016-10" db="EMBL/GenBank/DDBJ databases">
        <authorList>
            <person name="de Groot N.N."/>
        </authorList>
    </citation>
    <scope>NUCLEOTIDE SEQUENCE [LARGE SCALE GENOMIC DNA]</scope>
    <source>
        <strain evidence="1 2">CGMCC 1.11030</strain>
    </source>
</reference>
<proteinExistence type="predicted"/>